<reference evidence="1" key="1">
    <citation type="submission" date="2020-11" db="EMBL/GenBank/DDBJ databases">
        <title>Isolation and identification of active actinomycetes.</title>
        <authorList>
            <person name="Sun X."/>
        </authorList>
    </citation>
    <scope>NUCLEOTIDE SEQUENCE</scope>
    <source>
        <strain evidence="1">NEAU-A11</strain>
    </source>
</reference>
<keyword evidence="2" id="KW-1185">Reference proteome</keyword>
<comment type="caution">
    <text evidence="1">The sequence shown here is derived from an EMBL/GenBank/DDBJ whole genome shotgun (WGS) entry which is preliminary data.</text>
</comment>
<name>A0A931CJD7_9ACTN</name>
<evidence type="ECO:0000313" key="1">
    <source>
        <dbReference type="EMBL" id="MBG0568433.1"/>
    </source>
</evidence>
<dbReference type="EMBL" id="JADQTO010000038">
    <property type="protein sequence ID" value="MBG0568433.1"/>
    <property type="molecule type" value="Genomic_DNA"/>
</dbReference>
<sequence length="148" mass="15722">MLVALVLGLVTLYLSVRSMLASERAAKTAAEALEESKKAVIVAERSAEAAAVSAREAEKLATIEATRHHDELGPNASVAFVWRPSRTGGAVFAEITNNSRYDYRVTGTHLIDGGATIPLSNDALAAGATRDLFIGHLKFDALDESPDE</sequence>
<protein>
    <submittedName>
        <fullName evidence="1">Uncharacterized protein</fullName>
    </submittedName>
</protein>
<proteinExistence type="predicted"/>
<dbReference type="Proteomes" id="UP000598146">
    <property type="component" value="Unassembled WGS sequence"/>
</dbReference>
<dbReference type="RefSeq" id="WP_196420207.1">
    <property type="nucleotide sequence ID" value="NZ_JADQTO010000038.1"/>
</dbReference>
<dbReference type="AlphaFoldDB" id="A0A931CJD7"/>
<organism evidence="1 2">
    <name type="scientific">Actinoplanes aureus</name>
    <dbReference type="NCBI Taxonomy" id="2792083"/>
    <lineage>
        <taxon>Bacteria</taxon>
        <taxon>Bacillati</taxon>
        <taxon>Actinomycetota</taxon>
        <taxon>Actinomycetes</taxon>
        <taxon>Micromonosporales</taxon>
        <taxon>Micromonosporaceae</taxon>
        <taxon>Actinoplanes</taxon>
    </lineage>
</organism>
<accession>A0A931CJD7</accession>
<gene>
    <name evidence="1" type="ORF">I4J89_44120</name>
</gene>
<evidence type="ECO:0000313" key="2">
    <source>
        <dbReference type="Proteomes" id="UP000598146"/>
    </source>
</evidence>